<evidence type="ECO:0000313" key="8">
    <source>
        <dbReference type="Proteomes" id="UP000318538"/>
    </source>
</evidence>
<dbReference type="Pfam" id="PF07624">
    <property type="entry name" value="PSD2"/>
    <property type="match status" value="1"/>
</dbReference>
<dbReference type="Pfam" id="PF07627">
    <property type="entry name" value="PSCyt3"/>
    <property type="match status" value="1"/>
</dbReference>
<name>A0A517NEX8_9BACT</name>
<feature type="domain" description="DUF1592" evidence="4">
    <location>
        <begin position="451"/>
        <end position="577"/>
    </location>
</feature>
<feature type="domain" description="DUF1587" evidence="2">
    <location>
        <begin position="111"/>
        <end position="175"/>
    </location>
</feature>
<dbReference type="InterPro" id="IPR013036">
    <property type="entry name" value="DUF1587"/>
</dbReference>
<protein>
    <recommendedName>
        <fullName evidence="9">Planctomycete cytochrome C</fullName>
    </recommendedName>
</protein>
<dbReference type="InterPro" id="IPR011478">
    <property type="entry name" value="DUF1585"/>
</dbReference>
<dbReference type="Pfam" id="PF07631">
    <property type="entry name" value="PSD4"/>
    <property type="match status" value="1"/>
</dbReference>
<evidence type="ECO:0000259" key="4">
    <source>
        <dbReference type="Pfam" id="PF07631"/>
    </source>
</evidence>
<dbReference type="InterPro" id="IPR013042">
    <property type="entry name" value="DUF1592"/>
</dbReference>
<feature type="domain" description="Cytochrome C Planctomycete-type" evidence="5">
    <location>
        <begin position="31"/>
        <end position="78"/>
    </location>
</feature>
<evidence type="ECO:0000259" key="3">
    <source>
        <dbReference type="Pfam" id="PF07627"/>
    </source>
</evidence>
<dbReference type="InterPro" id="IPR011429">
    <property type="entry name" value="Cyt_c_Planctomycete-type"/>
</dbReference>
<dbReference type="Proteomes" id="UP000318538">
    <property type="component" value="Chromosome"/>
</dbReference>
<evidence type="ECO:0000259" key="5">
    <source>
        <dbReference type="Pfam" id="PF07635"/>
    </source>
</evidence>
<dbReference type="InterPro" id="IPR013039">
    <property type="entry name" value="DUF1588"/>
</dbReference>
<evidence type="ECO:0000313" key="7">
    <source>
        <dbReference type="EMBL" id="QDT05686.1"/>
    </source>
</evidence>
<dbReference type="Pfam" id="PF07637">
    <property type="entry name" value="PSD5"/>
    <property type="match status" value="1"/>
</dbReference>
<dbReference type="EMBL" id="CP036525">
    <property type="protein sequence ID" value="QDT05686.1"/>
    <property type="molecule type" value="Genomic_DNA"/>
</dbReference>
<feature type="domain" description="DUF1595" evidence="6">
    <location>
        <begin position="386"/>
        <end position="446"/>
    </location>
</feature>
<dbReference type="Pfam" id="PF07626">
    <property type="entry name" value="PSD3"/>
    <property type="match status" value="1"/>
</dbReference>
<evidence type="ECO:0000259" key="6">
    <source>
        <dbReference type="Pfam" id="PF07637"/>
    </source>
</evidence>
<evidence type="ECO:0008006" key="9">
    <source>
        <dbReference type="Google" id="ProtNLM"/>
    </source>
</evidence>
<dbReference type="KEGG" id="rlc:K227x_40890"/>
<gene>
    <name evidence="7" type="ORF">K227x_40890</name>
</gene>
<dbReference type="Pfam" id="PF07635">
    <property type="entry name" value="PSCyt1"/>
    <property type="match status" value="1"/>
</dbReference>
<feature type="domain" description="DUF1588" evidence="3">
    <location>
        <begin position="603"/>
        <end position="698"/>
    </location>
</feature>
<proteinExistence type="predicted"/>
<reference evidence="7 8" key="1">
    <citation type="submission" date="2019-02" db="EMBL/GenBank/DDBJ databases">
        <title>Deep-cultivation of Planctomycetes and their phenomic and genomic characterization uncovers novel biology.</title>
        <authorList>
            <person name="Wiegand S."/>
            <person name="Jogler M."/>
            <person name="Boedeker C."/>
            <person name="Pinto D."/>
            <person name="Vollmers J."/>
            <person name="Rivas-Marin E."/>
            <person name="Kohn T."/>
            <person name="Peeters S.H."/>
            <person name="Heuer A."/>
            <person name="Rast P."/>
            <person name="Oberbeckmann S."/>
            <person name="Bunk B."/>
            <person name="Jeske O."/>
            <person name="Meyerdierks A."/>
            <person name="Storesund J.E."/>
            <person name="Kallscheuer N."/>
            <person name="Luecker S."/>
            <person name="Lage O.M."/>
            <person name="Pohl T."/>
            <person name="Merkel B.J."/>
            <person name="Hornburger P."/>
            <person name="Mueller R.-W."/>
            <person name="Bruemmer F."/>
            <person name="Labrenz M."/>
            <person name="Spormann A.M."/>
            <person name="Op den Camp H."/>
            <person name="Overmann J."/>
            <person name="Amann R."/>
            <person name="Jetten M.S.M."/>
            <person name="Mascher T."/>
            <person name="Medema M.H."/>
            <person name="Devos D.P."/>
            <person name="Kaster A.-K."/>
            <person name="Ovreas L."/>
            <person name="Rohde M."/>
            <person name="Galperin M.Y."/>
            <person name="Jogler C."/>
        </authorList>
    </citation>
    <scope>NUCLEOTIDE SEQUENCE [LARGE SCALE GENOMIC DNA]</scope>
    <source>
        <strain evidence="7 8">K22_7</strain>
    </source>
</reference>
<keyword evidence="8" id="KW-1185">Reference proteome</keyword>
<evidence type="ECO:0000259" key="2">
    <source>
        <dbReference type="Pfam" id="PF07626"/>
    </source>
</evidence>
<dbReference type="AlphaFoldDB" id="A0A517NEX8"/>
<feature type="domain" description="DUF1585" evidence="1">
    <location>
        <begin position="734"/>
        <end position="807"/>
    </location>
</feature>
<sequence length="810" mass="89949">MFGCALANGQTAAAETASVADLSQSFFARNCNDCHSGDGAEADLDLTDLSMEVSDLAIHARWVRIFDRVRSGEMPPPDAAAVDAMEVESFTDSVEVFLQIAGRRFQQTVLRRLNRNEYANTLNDLFGTHLDLSMMLPEDGRSHEFDNVGDALGVSMVHLQKYLDAIDSVMDAAIAKTTSRPATQVIQANYAESREGEKFVGEVWRLADDGAVVFFQDLGYPTGMLRGAEVKQAGWYTLRVTGYAYHAEQPITFRAGLTSFQPGSDKPTLGYFQFPPIESTDGQPTTVEKRVWMEPRFMVSIDPWGIDTGNYNLRKQGIDGYTGPGLAINQVELVGPILESFPGRGHELIYAGLVRHEVEPTNPTTKTKPWYQPNFVTESTQPATDAAKVFRRVATAAYRRPVDDSDVQPIIELMTQQIDRGATFDEALRTGVAAIFCSPDFLYLQEPGGKLDDHAIASRLSYFLVRTTPDQALLDAAAAGVLSTDPSALIQHTRRLIADPRHQRFIDDFCDAWLNLREIEFTSPDRTLFPEYDPYLQHSAIAETRHFVSELIEKNLPVRNVVQSDFAFLNERLVDHYRDGLGQTDPVHGPDLQRVQLSDDSLRGGLLSQASVLKVSANGTNTSPVVRGVWVMERILGITPSPPPPGISGVEPDIRGASTLRELLDKHRDLDSCRSCHAMIDPPGFALESFNPIGGYRDRFRSLGEGEKVDLQIKQRRVQYRLGQAVDASGEMQDGRKFDGFVQFRQRLAADEDALARSLATKFLTFATGREMGFSDRPMIDRMVAESKQRGHGVRDILELVVTSEAFLNK</sequence>
<evidence type="ECO:0000259" key="1">
    <source>
        <dbReference type="Pfam" id="PF07624"/>
    </source>
</evidence>
<organism evidence="7 8">
    <name type="scientific">Rubripirellula lacrimiformis</name>
    <dbReference type="NCBI Taxonomy" id="1930273"/>
    <lineage>
        <taxon>Bacteria</taxon>
        <taxon>Pseudomonadati</taxon>
        <taxon>Planctomycetota</taxon>
        <taxon>Planctomycetia</taxon>
        <taxon>Pirellulales</taxon>
        <taxon>Pirellulaceae</taxon>
        <taxon>Rubripirellula</taxon>
    </lineage>
</organism>
<dbReference type="OrthoDB" id="175242at2"/>
<dbReference type="InterPro" id="IPR013043">
    <property type="entry name" value="DUF1595"/>
</dbReference>
<accession>A0A517NEX8</accession>